<dbReference type="InterPro" id="IPR051487">
    <property type="entry name" value="Ser/Thr_Proteases_Immune/Dev"/>
</dbReference>
<dbReference type="InterPro" id="IPR009003">
    <property type="entry name" value="Peptidase_S1_PA"/>
</dbReference>
<evidence type="ECO:0000313" key="6">
    <source>
        <dbReference type="EMBL" id="KAF2905332.1"/>
    </source>
</evidence>
<dbReference type="Pfam" id="PF00089">
    <property type="entry name" value="Trypsin"/>
    <property type="match status" value="1"/>
</dbReference>
<dbReference type="GO" id="GO:0004252">
    <property type="term" value="F:serine-type endopeptidase activity"/>
    <property type="evidence" value="ECO:0007669"/>
    <property type="project" value="InterPro"/>
</dbReference>
<dbReference type="AlphaFoldDB" id="A0A8K0DL57"/>
<comment type="similarity">
    <text evidence="4">Belongs to the peptidase S1 family. CLIP subfamily.</text>
</comment>
<dbReference type="OrthoDB" id="547031at2759"/>
<evidence type="ECO:0000313" key="7">
    <source>
        <dbReference type="Proteomes" id="UP000801492"/>
    </source>
</evidence>
<dbReference type="PRINTS" id="PR00722">
    <property type="entry name" value="CHYMOTRYPSIN"/>
</dbReference>
<dbReference type="SUPFAM" id="SSF50494">
    <property type="entry name" value="Trypsin-like serine proteases"/>
    <property type="match status" value="1"/>
</dbReference>
<evidence type="ECO:0000256" key="3">
    <source>
        <dbReference type="ARBA" id="ARBA00023180"/>
    </source>
</evidence>
<evidence type="ECO:0000256" key="1">
    <source>
        <dbReference type="ARBA" id="ARBA00022729"/>
    </source>
</evidence>
<keyword evidence="2" id="KW-1015">Disulfide bond</keyword>
<dbReference type="Proteomes" id="UP000801492">
    <property type="component" value="Unassembled WGS sequence"/>
</dbReference>
<protein>
    <recommendedName>
        <fullName evidence="5">Peptidase S1 domain-containing protein</fullName>
    </recommendedName>
</protein>
<dbReference type="PROSITE" id="PS50240">
    <property type="entry name" value="TRYPSIN_DOM"/>
    <property type="match status" value="1"/>
</dbReference>
<dbReference type="InterPro" id="IPR018114">
    <property type="entry name" value="TRYPSIN_HIS"/>
</dbReference>
<feature type="domain" description="Peptidase S1" evidence="5">
    <location>
        <begin position="1"/>
        <end position="251"/>
    </location>
</feature>
<evidence type="ECO:0000256" key="4">
    <source>
        <dbReference type="ARBA" id="ARBA00024195"/>
    </source>
</evidence>
<reference evidence="6" key="1">
    <citation type="submission" date="2019-08" db="EMBL/GenBank/DDBJ databases">
        <title>The genome of the North American firefly Photinus pyralis.</title>
        <authorList>
            <consortium name="Photinus pyralis genome working group"/>
            <person name="Fallon T.R."/>
            <person name="Sander Lower S.E."/>
            <person name="Weng J.-K."/>
        </authorList>
    </citation>
    <scope>NUCLEOTIDE SEQUENCE</scope>
    <source>
        <strain evidence="6">TRF0915ILg1</strain>
        <tissue evidence="6">Whole body</tissue>
    </source>
</reference>
<keyword evidence="7" id="KW-1185">Reference proteome</keyword>
<dbReference type="PROSITE" id="PS00134">
    <property type="entry name" value="TRYPSIN_HIS"/>
    <property type="match status" value="1"/>
</dbReference>
<dbReference type="PANTHER" id="PTHR24256">
    <property type="entry name" value="TRYPTASE-RELATED"/>
    <property type="match status" value="1"/>
</dbReference>
<dbReference type="InterPro" id="IPR043504">
    <property type="entry name" value="Peptidase_S1_PA_chymotrypsin"/>
</dbReference>
<keyword evidence="1" id="KW-0732">Signal</keyword>
<dbReference type="GO" id="GO:0006508">
    <property type="term" value="P:proteolysis"/>
    <property type="evidence" value="ECO:0007669"/>
    <property type="project" value="InterPro"/>
</dbReference>
<dbReference type="EMBL" id="VTPC01000561">
    <property type="protein sequence ID" value="KAF2905332.1"/>
    <property type="molecule type" value="Genomic_DNA"/>
</dbReference>
<dbReference type="InterPro" id="IPR001314">
    <property type="entry name" value="Peptidase_S1A"/>
</dbReference>
<comment type="caution">
    <text evidence="6">The sequence shown here is derived from an EMBL/GenBank/DDBJ whole genome shotgun (WGS) entry which is preliminary data.</text>
</comment>
<dbReference type="CDD" id="cd00190">
    <property type="entry name" value="Tryp_SPc"/>
    <property type="match status" value="1"/>
</dbReference>
<name>A0A8K0DL57_IGNLU</name>
<dbReference type="Gene3D" id="2.40.10.10">
    <property type="entry name" value="Trypsin-like serine proteases"/>
    <property type="match status" value="2"/>
</dbReference>
<evidence type="ECO:0000256" key="2">
    <source>
        <dbReference type="ARBA" id="ARBA00023157"/>
    </source>
</evidence>
<dbReference type="InterPro" id="IPR001254">
    <property type="entry name" value="Trypsin_dom"/>
</dbReference>
<proteinExistence type="inferred from homology"/>
<sequence length="251" mass="28271">MAILEYENKIKNNRHEFLCSGVLINKRFVLTAAHCIKNIPPWLELKSVRLGEHTLNKEKDCQTNTSGSEKCADPPVVVDIAQTIVHDKYQLAARLRRHDIALLQLQKEISFTNFIKPICVPFSPDFDNSEYNNSKPATVIGWEMPVFDTQIHTRQRAEVVLVSPLECSRIYRERLNLATSASSLCIRGVGNADICKGDPGGPLMVADVAGTKKNWFAIGISSDSPRCYEGDIPEFYTRISSYSDWIIDNIQ</sequence>
<accession>A0A8K0DL57</accession>
<organism evidence="6 7">
    <name type="scientific">Ignelater luminosus</name>
    <name type="common">Cucubano</name>
    <name type="synonym">Pyrophorus luminosus</name>
    <dbReference type="NCBI Taxonomy" id="2038154"/>
    <lineage>
        <taxon>Eukaryota</taxon>
        <taxon>Metazoa</taxon>
        <taxon>Ecdysozoa</taxon>
        <taxon>Arthropoda</taxon>
        <taxon>Hexapoda</taxon>
        <taxon>Insecta</taxon>
        <taxon>Pterygota</taxon>
        <taxon>Neoptera</taxon>
        <taxon>Endopterygota</taxon>
        <taxon>Coleoptera</taxon>
        <taxon>Polyphaga</taxon>
        <taxon>Elateriformia</taxon>
        <taxon>Elateroidea</taxon>
        <taxon>Elateridae</taxon>
        <taxon>Agrypninae</taxon>
        <taxon>Pyrophorini</taxon>
        <taxon>Ignelater</taxon>
    </lineage>
</organism>
<evidence type="ECO:0000259" key="5">
    <source>
        <dbReference type="PROSITE" id="PS50240"/>
    </source>
</evidence>
<dbReference type="SMART" id="SM00020">
    <property type="entry name" value="Tryp_SPc"/>
    <property type="match status" value="1"/>
</dbReference>
<gene>
    <name evidence="6" type="ORF">ILUMI_00834</name>
</gene>
<dbReference type="FunFam" id="2.40.10.10:FF:000028">
    <property type="entry name" value="Serine protease easter"/>
    <property type="match status" value="1"/>
</dbReference>
<keyword evidence="3" id="KW-0325">Glycoprotein</keyword>